<dbReference type="Pfam" id="PF01546">
    <property type="entry name" value="Peptidase_M20"/>
    <property type="match status" value="1"/>
</dbReference>
<dbReference type="Gene3D" id="3.30.70.360">
    <property type="match status" value="1"/>
</dbReference>
<evidence type="ECO:0000259" key="5">
    <source>
        <dbReference type="Pfam" id="PF07687"/>
    </source>
</evidence>
<comment type="similarity">
    <text evidence="1">Belongs to the peptidase M20A family.</text>
</comment>
<keyword evidence="4" id="KW-0378">Hydrolase</keyword>
<dbReference type="InterPro" id="IPR011650">
    <property type="entry name" value="Peptidase_M20_dimer"/>
</dbReference>
<feature type="domain" description="Peptidase M20 dimerisation" evidence="5">
    <location>
        <begin position="230"/>
        <end position="386"/>
    </location>
</feature>
<dbReference type="PANTHER" id="PTHR43270:SF14">
    <property type="entry name" value="PEPTIDASE M20 DIMERISATION DOMAIN-CONTAINING PROTEIN"/>
    <property type="match status" value="1"/>
</dbReference>
<dbReference type="Proteomes" id="UP000887574">
    <property type="component" value="Unplaced"/>
</dbReference>
<reference evidence="7" key="1">
    <citation type="submission" date="2022-11" db="UniProtKB">
        <authorList>
            <consortium name="WormBaseParasite"/>
        </authorList>
    </citation>
    <scope>IDENTIFICATION</scope>
</reference>
<dbReference type="InterPro" id="IPR001261">
    <property type="entry name" value="ArgE/DapE_CS"/>
</dbReference>
<proteinExistence type="inferred from homology"/>
<evidence type="ECO:0000256" key="4">
    <source>
        <dbReference type="ARBA" id="ARBA00022801"/>
    </source>
</evidence>
<dbReference type="GO" id="GO:0008233">
    <property type="term" value="F:peptidase activity"/>
    <property type="evidence" value="ECO:0007669"/>
    <property type="project" value="UniProtKB-KW"/>
</dbReference>
<protein>
    <submittedName>
        <fullName evidence="7">Peptidase M20 dimerisation domain-containing protein</fullName>
    </submittedName>
</protein>
<organism evidence="6 7">
    <name type="scientific">Ditylenchus dipsaci</name>
    <dbReference type="NCBI Taxonomy" id="166011"/>
    <lineage>
        <taxon>Eukaryota</taxon>
        <taxon>Metazoa</taxon>
        <taxon>Ecdysozoa</taxon>
        <taxon>Nematoda</taxon>
        <taxon>Chromadorea</taxon>
        <taxon>Rhabditida</taxon>
        <taxon>Tylenchina</taxon>
        <taxon>Tylenchomorpha</taxon>
        <taxon>Sphaerularioidea</taxon>
        <taxon>Anguinidae</taxon>
        <taxon>Anguininae</taxon>
        <taxon>Ditylenchus</taxon>
    </lineage>
</organism>
<name>A0A915D4H9_9BILA</name>
<dbReference type="PROSITE" id="PS00759">
    <property type="entry name" value="ARGE_DAPE_CPG2_2"/>
    <property type="match status" value="1"/>
</dbReference>
<sequence length="435" mass="49036">MSVRRLSIWRGWFETLQTETFHSPFYAATPESSFLINWTIISVWEKYHWPPSMSSYELAAKEIDKQQEKFIARLAEAVAIPSVSADAVHREDVFRMVKWTQNQMQALHINVGARQDQKTLLVYGHLDVQPAHIDDGWNSEPFKLTIKDGKMYGRGSTDDKGPVIGWLNAIEVMQSLNVEIPVNIKFVFEGMEESLDDVLEQHKDTFLADVNFTCISDNYWLGKKKPCITYGLRGICYYTVEISSPKQDLHSGCFGGTIHEPMNDLCWVLSQLTDVDGKIMVDGIDALVAPLTDAEKELYKTIDFDATDYAADLGVKQLTSENPQQILMNRWRFPALSIHGVEGAFSGAGAKTVIPCKVVGKFSIRLVPDMVPSAVDECVHNYLNKVWSKRGSPCNFKVTALQGGHPWVANFKHPHYQAGARALKRVFGVDPDFTR</sequence>
<dbReference type="SUPFAM" id="SSF53187">
    <property type="entry name" value="Zn-dependent exopeptidases"/>
    <property type="match status" value="1"/>
</dbReference>
<keyword evidence="2" id="KW-0645">Protease</keyword>
<dbReference type="InterPro" id="IPR051458">
    <property type="entry name" value="Cyt/Met_Dipeptidase"/>
</dbReference>
<dbReference type="InterPro" id="IPR002933">
    <property type="entry name" value="Peptidase_M20"/>
</dbReference>
<evidence type="ECO:0000313" key="6">
    <source>
        <dbReference type="Proteomes" id="UP000887574"/>
    </source>
</evidence>
<dbReference type="Pfam" id="PF07687">
    <property type="entry name" value="M20_dimer"/>
    <property type="match status" value="1"/>
</dbReference>
<dbReference type="WBParaSite" id="jg15821">
    <property type="protein sequence ID" value="jg15821"/>
    <property type="gene ID" value="jg15821"/>
</dbReference>
<keyword evidence="3" id="KW-0479">Metal-binding</keyword>
<evidence type="ECO:0000256" key="1">
    <source>
        <dbReference type="ARBA" id="ARBA00006247"/>
    </source>
</evidence>
<keyword evidence="6" id="KW-1185">Reference proteome</keyword>
<dbReference type="GO" id="GO:0046872">
    <property type="term" value="F:metal ion binding"/>
    <property type="evidence" value="ECO:0007669"/>
    <property type="project" value="UniProtKB-KW"/>
</dbReference>
<evidence type="ECO:0000256" key="2">
    <source>
        <dbReference type="ARBA" id="ARBA00022670"/>
    </source>
</evidence>
<dbReference type="GO" id="GO:0006508">
    <property type="term" value="P:proteolysis"/>
    <property type="evidence" value="ECO:0007669"/>
    <property type="project" value="UniProtKB-KW"/>
</dbReference>
<dbReference type="PANTHER" id="PTHR43270">
    <property type="entry name" value="BETA-ALA-HIS DIPEPTIDASE"/>
    <property type="match status" value="1"/>
</dbReference>
<dbReference type="AlphaFoldDB" id="A0A915D4H9"/>
<evidence type="ECO:0000313" key="7">
    <source>
        <dbReference type="WBParaSite" id="jg15821"/>
    </source>
</evidence>
<accession>A0A915D4H9</accession>
<dbReference type="Gene3D" id="3.40.630.10">
    <property type="entry name" value="Zn peptidases"/>
    <property type="match status" value="1"/>
</dbReference>
<evidence type="ECO:0000256" key="3">
    <source>
        <dbReference type="ARBA" id="ARBA00022723"/>
    </source>
</evidence>